<dbReference type="InterPro" id="IPR002740">
    <property type="entry name" value="EVE_domain"/>
</dbReference>
<feature type="domain" description="EVE" evidence="6">
    <location>
        <begin position="105"/>
        <end position="257"/>
    </location>
</feature>
<organism evidence="7 8">
    <name type="scientific">Chlamydomonas schloesseri</name>
    <dbReference type="NCBI Taxonomy" id="2026947"/>
    <lineage>
        <taxon>Eukaryota</taxon>
        <taxon>Viridiplantae</taxon>
        <taxon>Chlorophyta</taxon>
        <taxon>core chlorophytes</taxon>
        <taxon>Chlorophyceae</taxon>
        <taxon>CS clade</taxon>
        <taxon>Chlamydomonadales</taxon>
        <taxon>Chlamydomonadaceae</taxon>
        <taxon>Chlamydomonas</taxon>
    </lineage>
</organism>
<evidence type="ECO:0000256" key="1">
    <source>
        <dbReference type="ARBA" id="ARBA00004123"/>
    </source>
</evidence>
<dbReference type="CDD" id="cd21133">
    <property type="entry name" value="EVE"/>
    <property type="match status" value="1"/>
</dbReference>
<dbReference type="PANTHER" id="PTHR14087:SF7">
    <property type="entry name" value="THYMOCYTE NUCLEAR PROTEIN 1"/>
    <property type="match status" value="1"/>
</dbReference>
<dbReference type="SUPFAM" id="SSF88697">
    <property type="entry name" value="PUA domain-like"/>
    <property type="match status" value="1"/>
</dbReference>
<comment type="caution">
    <text evidence="7">The sequence shown here is derived from an EMBL/GenBank/DDBJ whole genome shotgun (WGS) entry which is preliminary data.</text>
</comment>
<sequence>MAPRKKAVKEEADAAPADTAALPRAKRTRRAADTDAAAAKDDIEAEVGAESKSKGKGAAKAAPKATADAAKAKPAKGKAKDGGAGADAGGDASNAGNGDGSGGKKYYLMKSEPEEFSLDDLEAKPDSTGHWEGVRNAQARNIMKGMKLGDEALFYHSSCKVPACVGVVRVVREAYPDHFAFDKKSKYYDERSTPQQPKWWMVDVQLVRRLARPVTLAELRAEGTKPGSPVASMVLINKSRLSVQPVTEEQWNVVMELEKQDKADA</sequence>
<name>A0A835WPZ9_9CHLO</name>
<keyword evidence="8" id="KW-1185">Reference proteome</keyword>
<feature type="compositionally biased region" description="Low complexity" evidence="5">
    <location>
        <begin position="56"/>
        <end position="69"/>
    </location>
</feature>
<dbReference type="InterPro" id="IPR015947">
    <property type="entry name" value="PUA-like_sf"/>
</dbReference>
<dbReference type="Gene3D" id="3.10.590.10">
    <property type="entry name" value="ph1033 like domains"/>
    <property type="match status" value="1"/>
</dbReference>
<keyword evidence="4" id="KW-0539">Nucleus</keyword>
<dbReference type="FunFam" id="3.10.590.10:FF:000003">
    <property type="entry name" value="Thymocyte nuclear protein 1"/>
    <property type="match status" value="1"/>
</dbReference>
<feature type="compositionally biased region" description="Basic and acidic residues" evidence="5">
    <location>
        <begin position="30"/>
        <end position="42"/>
    </location>
</feature>
<dbReference type="EMBL" id="JAEHOD010000008">
    <property type="protein sequence ID" value="KAG2451352.1"/>
    <property type="molecule type" value="Genomic_DNA"/>
</dbReference>
<evidence type="ECO:0000313" key="8">
    <source>
        <dbReference type="Proteomes" id="UP000613740"/>
    </source>
</evidence>
<feature type="region of interest" description="Disordered" evidence="5">
    <location>
        <begin position="1"/>
        <end position="100"/>
    </location>
</feature>
<reference evidence="7" key="1">
    <citation type="journal article" date="2020" name="bioRxiv">
        <title>Comparative genomics of Chlamydomonas.</title>
        <authorList>
            <person name="Craig R.J."/>
            <person name="Hasan A.R."/>
            <person name="Ness R.W."/>
            <person name="Keightley P.D."/>
        </authorList>
    </citation>
    <scope>NUCLEOTIDE SEQUENCE</scope>
    <source>
        <strain evidence="7">CCAP 11/173</strain>
    </source>
</reference>
<dbReference type="Proteomes" id="UP000613740">
    <property type="component" value="Unassembled WGS sequence"/>
</dbReference>
<gene>
    <name evidence="7" type="ORF">HYH02_003956</name>
</gene>
<evidence type="ECO:0000256" key="3">
    <source>
        <dbReference type="ARBA" id="ARBA00022553"/>
    </source>
</evidence>
<dbReference type="PANTHER" id="PTHR14087">
    <property type="entry name" value="THYMOCYTE NUCLEAR PROTEIN 1"/>
    <property type="match status" value="1"/>
</dbReference>
<evidence type="ECO:0000256" key="2">
    <source>
        <dbReference type="ARBA" id="ARBA00014654"/>
    </source>
</evidence>
<feature type="compositionally biased region" description="Low complexity" evidence="5">
    <location>
        <begin position="14"/>
        <end position="23"/>
    </location>
</feature>
<dbReference type="InterPro" id="IPR052181">
    <property type="entry name" value="5hmC_binding"/>
</dbReference>
<proteinExistence type="predicted"/>
<dbReference type="Pfam" id="PF01878">
    <property type="entry name" value="EVE"/>
    <property type="match status" value="1"/>
</dbReference>
<accession>A0A835WPZ9</accession>
<evidence type="ECO:0000259" key="6">
    <source>
        <dbReference type="Pfam" id="PF01878"/>
    </source>
</evidence>
<evidence type="ECO:0000256" key="4">
    <source>
        <dbReference type="ARBA" id="ARBA00023242"/>
    </source>
</evidence>
<keyword evidence="3" id="KW-0597">Phosphoprotein</keyword>
<evidence type="ECO:0000313" key="7">
    <source>
        <dbReference type="EMBL" id="KAG2451352.1"/>
    </source>
</evidence>
<dbReference type="InterPro" id="IPR047197">
    <property type="entry name" value="THYN1-like_EVE"/>
</dbReference>
<comment type="subcellular location">
    <subcellularLocation>
        <location evidence="1">Nucleus</location>
    </subcellularLocation>
</comment>
<dbReference type="GO" id="GO:0005634">
    <property type="term" value="C:nucleus"/>
    <property type="evidence" value="ECO:0007669"/>
    <property type="project" value="UniProtKB-SubCell"/>
</dbReference>
<dbReference type="AlphaFoldDB" id="A0A835WPZ9"/>
<dbReference type="OrthoDB" id="41445at2759"/>
<evidence type="ECO:0000256" key="5">
    <source>
        <dbReference type="SAM" id="MobiDB-lite"/>
    </source>
</evidence>
<protein>
    <recommendedName>
        <fullName evidence="2">Thymocyte nuclear protein 1</fullName>
    </recommendedName>
</protein>